<dbReference type="RefSeq" id="WP_072837295.1">
    <property type="nucleotide sequence ID" value="NZ_FQUU01000039.1"/>
</dbReference>
<protein>
    <submittedName>
        <fullName evidence="1">Uncharacterized protein</fullName>
    </submittedName>
</protein>
<organism evidence="1 2">
    <name type="scientific">Flavisolibacter ginsengisoli DSM 18119</name>
    <dbReference type="NCBI Taxonomy" id="1121884"/>
    <lineage>
        <taxon>Bacteria</taxon>
        <taxon>Pseudomonadati</taxon>
        <taxon>Bacteroidota</taxon>
        <taxon>Chitinophagia</taxon>
        <taxon>Chitinophagales</taxon>
        <taxon>Chitinophagaceae</taxon>
        <taxon>Flavisolibacter</taxon>
    </lineage>
</organism>
<dbReference type="Proteomes" id="UP000184048">
    <property type="component" value="Unassembled WGS sequence"/>
</dbReference>
<dbReference type="STRING" id="1121884.SAMN02745131_04193"/>
<sequence length="155" mass="16901">MITCIKLPEFRGYTKEALKEFLSLAPTRFFDIVLPKTSHMNSMGARAVFEDFSLALHLSQGLKRISHDILCMVTPVRDPGSFSLLILADSLEALAALLEPYVNGFGADGRPTAQLLSLAAAPEPAPGEALASNYYHDVYMALKDSNCSPYALADY</sequence>
<dbReference type="AlphaFoldDB" id="A0A1M5GNX5"/>
<gene>
    <name evidence="1" type="ORF">SAMN02745131_04193</name>
</gene>
<proteinExistence type="predicted"/>
<reference evidence="1 2" key="1">
    <citation type="submission" date="2016-11" db="EMBL/GenBank/DDBJ databases">
        <authorList>
            <person name="Jaros S."/>
            <person name="Januszkiewicz K."/>
            <person name="Wedrychowicz H."/>
        </authorList>
    </citation>
    <scope>NUCLEOTIDE SEQUENCE [LARGE SCALE GENOMIC DNA]</scope>
    <source>
        <strain evidence="1 2">DSM 18119</strain>
    </source>
</reference>
<name>A0A1M5GNX5_9BACT</name>
<accession>A0A1M5GNX5</accession>
<keyword evidence="2" id="KW-1185">Reference proteome</keyword>
<evidence type="ECO:0000313" key="2">
    <source>
        <dbReference type="Proteomes" id="UP000184048"/>
    </source>
</evidence>
<evidence type="ECO:0000313" key="1">
    <source>
        <dbReference type="EMBL" id="SHG05367.1"/>
    </source>
</evidence>
<dbReference type="EMBL" id="FQUU01000039">
    <property type="protein sequence ID" value="SHG05367.1"/>
    <property type="molecule type" value="Genomic_DNA"/>
</dbReference>